<dbReference type="PROSITE" id="PS51257">
    <property type="entry name" value="PROKAR_LIPOPROTEIN"/>
    <property type="match status" value="1"/>
</dbReference>
<sequence>MKRQFLGRLLSLFLVGTVVAGVGCKDYDDDITSLNNRIDELTTGQIASVEKQMQSLQNAVDRLDGVDSGLKDEIEALQGKAETQAGEIGKLQEELGKAASASEVEALKKQIETLESDKSKLEKRIEALESARTSLQDEIDAVKGSLANYLTKSDAEATYATKTTVESLSQLLNQIKANYVSAEGLASTLEGYVTDAELADYPTLTVLQEAIRQSETAMKNSLGEAMEPILAKYNFVQKDVLDLEIQDLQEQIDALNGKPDADGSLANIKSRLEALENAEIKYDESNAAFTKGVEDCIGKALANDGAIDQAIANAIKDVAGEYEGTMQDLKNLIDGLRMDVDQLLSRIQSLVYVPAYDDHKASVNALYYAPEGEEPVLLANGTVEMTFRVTPVEAAGQLVAAYAAEPEMFSLEMEQVKTRATVPALNIQKVEADETGNGRFIVTALPADFTPDFFTGKVSYSIALRVQKAYDAEAGNDYSANVVSDYVNLVPARADVKAVVLAPAKEDGSIDADRIVAADGEVAYEIPYDDTDMVVELMKGYKLWATDGEAYYDLAQLADMGYSLEAPVVACTSKAFKADGTELESADKGNFEVANGGEEVCDETVKLIAADKSTRNNYLLTEHAYTVAAAYDALNPTFNSRVTIVKTKRGVTLDLLKYVWNYSDFRTVYEAGGEYEGSEREFTLKVTESTLPQDITPENIVTYWNQGGSAVVKAVELDAEGKPTETVDDNVKVVPVAYDADEGYTLRVSGYTFGKRYAVEASSEFENVQVTIAFEAEFVALPEKIEVTLPAATLAYDATEELFVAEDTSVVGELFEQVKDHFTDAAELATSLTRPYYGGSPNSANAFYTAVCGDRTLEKNYWFLDGSNPATITRIAVANDGKMTSHMQVNRADVETDADVFAFETKLVPNYGLPIYVKGEARVEIPAYAAQHVDAWVYNADGKWQSDVKGLWSPSFGSSALTGFSVADIDLESAFTIVKKDAQGVWVPVSDDEIAAQKLVFAYEIPATAPAHDGIEIAGNKLSYYGRNESVPVVGTLSIDGIVIGNAFTAVNDYTSYEVNKFDPIRSFTQSETVEIPTRTAEATYTKNICEVLSLRDMRDADDMKGFELIDHDATLADPWITGDDTNGFATGVRPNSDKVFGLEAIRIVSFSVTYADNGFDASAALGDRVTVDETTGRITFSNLNNLSLQKDVDVTVNVEVAYPWAVKSGKVTYKILK</sequence>
<accession>A0A4Y1WTX3</accession>
<gene>
    <name evidence="3" type="ORF">A5CBH24_16150</name>
</gene>
<organism evidence="3 4">
    <name type="scientific">Alistipes communis</name>
    <dbReference type="NCBI Taxonomy" id="2585118"/>
    <lineage>
        <taxon>Bacteria</taxon>
        <taxon>Pseudomonadati</taxon>
        <taxon>Bacteroidota</taxon>
        <taxon>Bacteroidia</taxon>
        <taxon>Bacteroidales</taxon>
        <taxon>Rikenellaceae</taxon>
        <taxon>Alistipes</taxon>
    </lineage>
</organism>
<dbReference type="AlphaFoldDB" id="A0A4Y1WTX3"/>
<evidence type="ECO:0008006" key="5">
    <source>
        <dbReference type="Google" id="ProtNLM"/>
    </source>
</evidence>
<dbReference type="Gene3D" id="1.10.287.1490">
    <property type="match status" value="1"/>
</dbReference>
<protein>
    <recommendedName>
        <fullName evidence="5">Cell surface protein</fullName>
    </recommendedName>
</protein>
<evidence type="ECO:0000313" key="3">
    <source>
        <dbReference type="EMBL" id="BBL04302.1"/>
    </source>
</evidence>
<dbReference type="EMBL" id="AP019735">
    <property type="protein sequence ID" value="BBL04302.1"/>
    <property type="molecule type" value="Genomic_DNA"/>
</dbReference>
<reference evidence="4" key="1">
    <citation type="submission" date="2019-06" db="EMBL/GenBank/DDBJ databases">
        <title>Alistipes onderdonkii subsp. vulgaris subsp. nov., Alistipes dispar sp. nov. and Alistipes communis sp. nov., isolated from human faeces, and creation of Alistipes onderdonkii subsp. onderdonkii subsp. nov.</title>
        <authorList>
            <person name="Sakamoto M."/>
            <person name="Ikeyama N."/>
            <person name="Ogata Y."/>
            <person name="Suda W."/>
            <person name="Iino T."/>
            <person name="Hattori M."/>
            <person name="Ohkuma M."/>
        </authorList>
    </citation>
    <scope>NUCLEOTIDE SEQUENCE [LARGE SCALE GENOMIC DNA]</scope>
    <source>
        <strain evidence="4">5CBH24</strain>
    </source>
</reference>
<feature type="coiled-coil region" evidence="1">
    <location>
        <begin position="46"/>
        <end position="145"/>
    </location>
</feature>
<name>A0A4Y1WTX3_9BACT</name>
<feature type="chain" id="PRO_5021349071" description="Cell surface protein" evidence="2">
    <location>
        <begin position="21"/>
        <end position="1218"/>
    </location>
</feature>
<keyword evidence="2" id="KW-0732">Signal</keyword>
<keyword evidence="1" id="KW-0175">Coiled coil</keyword>
<dbReference type="RefSeq" id="WP_141412793.1">
    <property type="nucleotide sequence ID" value="NZ_AP019735.1"/>
</dbReference>
<evidence type="ECO:0000313" key="4">
    <source>
        <dbReference type="Proteomes" id="UP000318946"/>
    </source>
</evidence>
<proteinExistence type="predicted"/>
<evidence type="ECO:0000256" key="2">
    <source>
        <dbReference type="SAM" id="SignalP"/>
    </source>
</evidence>
<dbReference type="OrthoDB" id="1005298at2"/>
<dbReference type="KEGG" id="acou:A5CBH24_16150"/>
<feature type="signal peptide" evidence="2">
    <location>
        <begin position="1"/>
        <end position="20"/>
    </location>
</feature>
<keyword evidence="4" id="KW-1185">Reference proteome</keyword>
<dbReference type="Proteomes" id="UP000318946">
    <property type="component" value="Chromosome"/>
</dbReference>
<evidence type="ECO:0000256" key="1">
    <source>
        <dbReference type="SAM" id="Coils"/>
    </source>
</evidence>
<dbReference type="GeneID" id="78342332"/>
<dbReference type="SUPFAM" id="SSF75704">
    <property type="entry name" value="Mitotic arrest deficient-like 1, Mad1"/>
    <property type="match status" value="1"/>
</dbReference>